<organism evidence="12 13">
    <name type="scientific">Polynucleobacter victoriensis</name>
    <dbReference type="NCBI Taxonomy" id="2049319"/>
    <lineage>
        <taxon>Bacteria</taxon>
        <taxon>Pseudomonadati</taxon>
        <taxon>Pseudomonadota</taxon>
        <taxon>Betaproteobacteria</taxon>
        <taxon>Burkholderiales</taxon>
        <taxon>Burkholderiaceae</taxon>
        <taxon>Polynucleobacter</taxon>
    </lineage>
</organism>
<dbReference type="PANTHER" id="PTHR24221">
    <property type="entry name" value="ATP-BINDING CASSETTE SUB-FAMILY B"/>
    <property type="match status" value="1"/>
</dbReference>
<evidence type="ECO:0000256" key="2">
    <source>
        <dbReference type="ARBA" id="ARBA00022475"/>
    </source>
</evidence>
<name>A0A212T7Z9_9BURK</name>
<comment type="subcellular location">
    <subcellularLocation>
        <location evidence="1">Cell membrane</location>
        <topology evidence="1">Multi-pass membrane protein</topology>
    </subcellularLocation>
</comment>
<evidence type="ECO:0000256" key="5">
    <source>
        <dbReference type="ARBA" id="ARBA00022741"/>
    </source>
</evidence>
<dbReference type="InterPro" id="IPR027417">
    <property type="entry name" value="P-loop_NTPase"/>
</dbReference>
<dbReference type="GO" id="GO:0005886">
    <property type="term" value="C:plasma membrane"/>
    <property type="evidence" value="ECO:0007669"/>
    <property type="project" value="UniProtKB-SubCell"/>
</dbReference>
<reference evidence="13" key="1">
    <citation type="submission" date="2017-06" db="EMBL/GenBank/DDBJ databases">
        <authorList>
            <person name="Varghese N."/>
            <person name="Submissions S."/>
        </authorList>
    </citation>
    <scope>NUCLEOTIDE SEQUENCE [LARGE SCALE GENOMIC DNA]</scope>
    <source>
        <strain evidence="13">MWH-VicM1</strain>
    </source>
</reference>
<evidence type="ECO:0000313" key="13">
    <source>
        <dbReference type="Proteomes" id="UP000197215"/>
    </source>
</evidence>
<feature type="transmembrane region" description="Helical" evidence="9">
    <location>
        <begin position="174"/>
        <end position="192"/>
    </location>
</feature>
<evidence type="ECO:0000256" key="9">
    <source>
        <dbReference type="SAM" id="Phobius"/>
    </source>
</evidence>
<keyword evidence="7 9" id="KW-1133">Transmembrane helix</keyword>
<evidence type="ECO:0000259" key="11">
    <source>
        <dbReference type="PROSITE" id="PS50929"/>
    </source>
</evidence>
<dbReference type="OrthoDB" id="5296765at2"/>
<feature type="transmembrane region" description="Helical" evidence="9">
    <location>
        <begin position="70"/>
        <end position="88"/>
    </location>
</feature>
<dbReference type="InterPro" id="IPR036640">
    <property type="entry name" value="ABC1_TM_sf"/>
</dbReference>
<accession>A0A212T7Z9</accession>
<keyword evidence="4 9" id="KW-0812">Transmembrane</keyword>
<dbReference type="InterPro" id="IPR017871">
    <property type="entry name" value="ABC_transporter-like_CS"/>
</dbReference>
<feature type="domain" description="ABC transporter" evidence="10">
    <location>
        <begin position="352"/>
        <end position="565"/>
    </location>
</feature>
<evidence type="ECO:0000313" key="12">
    <source>
        <dbReference type="EMBL" id="SNC62162.1"/>
    </source>
</evidence>
<evidence type="ECO:0000256" key="4">
    <source>
        <dbReference type="ARBA" id="ARBA00022692"/>
    </source>
</evidence>
<evidence type="ECO:0000259" key="10">
    <source>
        <dbReference type="PROSITE" id="PS50893"/>
    </source>
</evidence>
<dbReference type="EMBL" id="FYEX01000001">
    <property type="protein sequence ID" value="SNC62162.1"/>
    <property type="molecule type" value="Genomic_DNA"/>
</dbReference>
<dbReference type="Pfam" id="PF00005">
    <property type="entry name" value="ABC_tran"/>
    <property type="match status" value="1"/>
</dbReference>
<keyword evidence="13" id="KW-1185">Reference proteome</keyword>
<dbReference type="GO" id="GO:0005524">
    <property type="term" value="F:ATP binding"/>
    <property type="evidence" value="ECO:0007669"/>
    <property type="project" value="UniProtKB-KW"/>
</dbReference>
<evidence type="ECO:0000256" key="6">
    <source>
        <dbReference type="ARBA" id="ARBA00022840"/>
    </source>
</evidence>
<dbReference type="SUPFAM" id="SSF52540">
    <property type="entry name" value="P-loop containing nucleoside triphosphate hydrolases"/>
    <property type="match status" value="1"/>
</dbReference>
<feature type="transmembrane region" description="Helical" evidence="9">
    <location>
        <begin position="24"/>
        <end position="50"/>
    </location>
</feature>
<feature type="domain" description="ABC transmembrane type-1" evidence="11">
    <location>
        <begin position="29"/>
        <end position="314"/>
    </location>
</feature>
<dbReference type="GO" id="GO:0034040">
    <property type="term" value="F:ATPase-coupled lipid transmembrane transporter activity"/>
    <property type="evidence" value="ECO:0007669"/>
    <property type="project" value="TreeGrafter"/>
</dbReference>
<dbReference type="AlphaFoldDB" id="A0A212T7Z9"/>
<dbReference type="InterPro" id="IPR011527">
    <property type="entry name" value="ABC1_TM_dom"/>
</dbReference>
<evidence type="ECO:0000256" key="1">
    <source>
        <dbReference type="ARBA" id="ARBA00004651"/>
    </source>
</evidence>
<sequence length="565" mass="63614">MKTIHFPNVNKFFSKGAEFFGKKILALGFLSVIVGAMIFIIELLMAYSIQYFLFALGIGDPQKVTNAIDLSIWELSLFEALLFFLVVISTRSILVWFQTYSASIISVEFETLSRKRLLNWSLSNRSAQVADVSSMFNEKIVGASNFISSCLGSVSRLLVMTLLLVALIKLSVEVTILSIAMLMLVFFPAKFITKKVRLASNSIHRELDFSIEKIIKGVKNILFLHIHGLYKKEIREVDIHLSEYLTQYKKYHFWVGMKHTFPQVLGIWLLCAVILISKDRELIADVVLVQFFYLFIRFIQNAGEVSNLASYLSLTRPRFLAVWDRWNEMRSWTDDWVEGGKDPKLFGGLIGWRFEGVSYAYQNGVDVISQLSMDIMPGEALIITGPSGSGKSTFLSLMLGLVKPTHGQIYIQTKSESFLIDEARPQLLNAVGYVGPENFVIAGSFRQNILYGCQRSCTDEELKSVINQSGCSYIFDFPLGIEHQLTEQGEGLSAGQKQRLGLARALLRKPTILILDEATANLDKKAEVALVDTLAELKSSMTIVAVTHREELLRIADRHLTLPTI</sequence>
<protein>
    <submittedName>
        <fullName evidence="12">ABC-type multidrug transport system, ATPase and permease component</fullName>
    </submittedName>
</protein>
<evidence type="ECO:0000256" key="7">
    <source>
        <dbReference type="ARBA" id="ARBA00022989"/>
    </source>
</evidence>
<dbReference type="GO" id="GO:0016887">
    <property type="term" value="F:ATP hydrolysis activity"/>
    <property type="evidence" value="ECO:0007669"/>
    <property type="project" value="InterPro"/>
</dbReference>
<dbReference type="PROSITE" id="PS00211">
    <property type="entry name" value="ABC_TRANSPORTER_1"/>
    <property type="match status" value="1"/>
</dbReference>
<dbReference type="RefSeq" id="WP_088812509.1">
    <property type="nucleotide sequence ID" value="NZ_FYEX01000001.1"/>
</dbReference>
<dbReference type="PROSITE" id="PS50893">
    <property type="entry name" value="ABC_TRANSPORTER_2"/>
    <property type="match status" value="1"/>
</dbReference>
<dbReference type="InterPro" id="IPR003593">
    <property type="entry name" value="AAA+_ATPase"/>
</dbReference>
<keyword evidence="6" id="KW-0067">ATP-binding</keyword>
<evidence type="ECO:0000256" key="3">
    <source>
        <dbReference type="ARBA" id="ARBA00022519"/>
    </source>
</evidence>
<keyword evidence="2" id="KW-1003">Cell membrane</keyword>
<dbReference type="Proteomes" id="UP000197215">
    <property type="component" value="Unassembled WGS sequence"/>
</dbReference>
<dbReference type="SUPFAM" id="SSF90123">
    <property type="entry name" value="ABC transporter transmembrane region"/>
    <property type="match status" value="1"/>
</dbReference>
<dbReference type="InterPro" id="IPR039421">
    <property type="entry name" value="Type_1_exporter"/>
</dbReference>
<proteinExistence type="predicted"/>
<dbReference type="GO" id="GO:0140359">
    <property type="term" value="F:ABC-type transporter activity"/>
    <property type="evidence" value="ECO:0007669"/>
    <property type="project" value="InterPro"/>
</dbReference>
<dbReference type="Gene3D" id="3.40.50.300">
    <property type="entry name" value="P-loop containing nucleotide triphosphate hydrolases"/>
    <property type="match status" value="1"/>
</dbReference>
<dbReference type="InterPro" id="IPR003439">
    <property type="entry name" value="ABC_transporter-like_ATP-bd"/>
</dbReference>
<dbReference type="PROSITE" id="PS50929">
    <property type="entry name" value="ABC_TM1F"/>
    <property type="match status" value="1"/>
</dbReference>
<keyword evidence="5" id="KW-0547">Nucleotide-binding</keyword>
<dbReference type="SMART" id="SM00382">
    <property type="entry name" value="AAA"/>
    <property type="match status" value="1"/>
</dbReference>
<gene>
    <name evidence="12" type="ORF">SAMN06295916_0622</name>
</gene>
<keyword evidence="3" id="KW-0997">Cell inner membrane</keyword>
<dbReference type="Gene3D" id="1.20.1560.10">
    <property type="entry name" value="ABC transporter type 1, transmembrane domain"/>
    <property type="match status" value="1"/>
</dbReference>
<keyword evidence="8 9" id="KW-0472">Membrane</keyword>
<evidence type="ECO:0000256" key="8">
    <source>
        <dbReference type="ARBA" id="ARBA00023136"/>
    </source>
</evidence>
<dbReference type="PANTHER" id="PTHR24221:SF654">
    <property type="entry name" value="ATP-BINDING CASSETTE SUB-FAMILY B MEMBER 6"/>
    <property type="match status" value="1"/>
</dbReference>